<evidence type="ECO:0000256" key="1">
    <source>
        <dbReference type="SAM" id="MobiDB-lite"/>
    </source>
</evidence>
<name>A0A1V9Y3Z3_9ACAR</name>
<feature type="compositionally biased region" description="Basic residues" evidence="1">
    <location>
        <begin position="112"/>
        <end position="131"/>
    </location>
</feature>
<comment type="caution">
    <text evidence="2">The sequence shown here is derived from an EMBL/GenBank/DDBJ whole genome shotgun (WGS) entry which is preliminary data.</text>
</comment>
<dbReference type="Proteomes" id="UP000192247">
    <property type="component" value="Unassembled WGS sequence"/>
</dbReference>
<evidence type="ECO:0000313" key="3">
    <source>
        <dbReference type="Proteomes" id="UP000192247"/>
    </source>
</evidence>
<keyword evidence="3" id="KW-1185">Reference proteome</keyword>
<protein>
    <submittedName>
        <fullName evidence="2">PAP-associated domain-containing protein 5-like</fullName>
    </submittedName>
</protein>
<dbReference type="AlphaFoldDB" id="A0A1V9Y3Z3"/>
<reference evidence="2 3" key="1">
    <citation type="journal article" date="2017" name="Gigascience">
        <title>Draft genome of the honey bee ectoparasitic mite, Tropilaelaps mercedesae, is shaped by the parasitic life history.</title>
        <authorList>
            <person name="Dong X."/>
            <person name="Armstrong S.D."/>
            <person name="Xia D."/>
            <person name="Makepeace B.L."/>
            <person name="Darby A.C."/>
            <person name="Kadowaki T."/>
        </authorList>
    </citation>
    <scope>NUCLEOTIDE SEQUENCE [LARGE SCALE GENOMIC DNA]</scope>
    <source>
        <strain evidence="2">Wuxi-XJTLU</strain>
    </source>
</reference>
<dbReference type="STRING" id="418985.A0A1V9Y3Z3"/>
<dbReference type="OrthoDB" id="273917at2759"/>
<dbReference type="GO" id="GO:0003729">
    <property type="term" value="F:mRNA binding"/>
    <property type="evidence" value="ECO:0007669"/>
    <property type="project" value="TreeGrafter"/>
</dbReference>
<dbReference type="PANTHER" id="PTHR23092">
    <property type="entry name" value="POLY(A) RNA POLYMERASE"/>
    <property type="match status" value="1"/>
</dbReference>
<feature type="compositionally biased region" description="Basic residues" evidence="1">
    <location>
        <begin position="244"/>
        <end position="256"/>
    </location>
</feature>
<dbReference type="InParanoid" id="A0A1V9Y3Z3"/>
<feature type="compositionally biased region" description="Low complexity" evidence="1">
    <location>
        <begin position="318"/>
        <end position="340"/>
    </location>
</feature>
<evidence type="ECO:0000313" key="2">
    <source>
        <dbReference type="EMBL" id="OQR80328.1"/>
    </source>
</evidence>
<dbReference type="PANTHER" id="PTHR23092:SF15">
    <property type="entry name" value="INACTIVE NON-CANONICAL POLY(A) RNA POLYMERASE PROTEIN TRF4-2-RELATED"/>
    <property type="match status" value="1"/>
</dbReference>
<dbReference type="EMBL" id="MNPL01000111">
    <property type="protein sequence ID" value="OQR80328.1"/>
    <property type="molecule type" value="Genomic_DNA"/>
</dbReference>
<dbReference type="GO" id="GO:0031499">
    <property type="term" value="C:TRAMP complex"/>
    <property type="evidence" value="ECO:0007669"/>
    <property type="project" value="TreeGrafter"/>
</dbReference>
<dbReference type="GO" id="GO:1990817">
    <property type="term" value="F:poly(A) RNA polymerase activity"/>
    <property type="evidence" value="ECO:0007669"/>
    <property type="project" value="InterPro"/>
</dbReference>
<proteinExistence type="predicted"/>
<dbReference type="GO" id="GO:0005730">
    <property type="term" value="C:nucleolus"/>
    <property type="evidence" value="ECO:0007669"/>
    <property type="project" value="TreeGrafter"/>
</dbReference>
<dbReference type="GO" id="GO:0043634">
    <property type="term" value="P:polyadenylation-dependent ncRNA catabolic process"/>
    <property type="evidence" value="ECO:0007669"/>
    <property type="project" value="TreeGrafter"/>
</dbReference>
<feature type="compositionally biased region" description="Basic residues" evidence="1">
    <location>
        <begin position="287"/>
        <end position="302"/>
    </location>
</feature>
<feature type="compositionally biased region" description="Polar residues" evidence="1">
    <location>
        <begin position="308"/>
        <end position="317"/>
    </location>
</feature>
<dbReference type="InterPro" id="IPR045862">
    <property type="entry name" value="Trf4-like"/>
</dbReference>
<dbReference type="SUPFAM" id="SSF81631">
    <property type="entry name" value="PAP/OAS1 substrate-binding domain"/>
    <property type="match status" value="1"/>
</dbReference>
<feature type="compositionally biased region" description="Low complexity" evidence="1">
    <location>
        <begin position="172"/>
        <end position="191"/>
    </location>
</feature>
<feature type="compositionally biased region" description="Low complexity" evidence="1">
    <location>
        <begin position="132"/>
        <end position="146"/>
    </location>
</feature>
<gene>
    <name evidence="2" type="ORF">BIW11_05135</name>
</gene>
<accession>A0A1V9Y3Z3</accession>
<feature type="compositionally biased region" description="Acidic residues" evidence="1">
    <location>
        <begin position="206"/>
        <end position="216"/>
    </location>
</feature>
<dbReference type="Gene3D" id="1.10.1410.10">
    <property type="match status" value="1"/>
</dbReference>
<feature type="region of interest" description="Disordered" evidence="1">
    <location>
        <begin position="273"/>
        <end position="393"/>
    </location>
</feature>
<feature type="region of interest" description="Disordered" evidence="1">
    <location>
        <begin position="107"/>
        <end position="261"/>
    </location>
</feature>
<feature type="compositionally biased region" description="Low complexity" evidence="1">
    <location>
        <begin position="277"/>
        <end position="286"/>
    </location>
</feature>
<sequence length="393" mass="44155">MPRQMLTDELVRDGGKGITNEGLCIEDPLTPGNNIGRRSFGTSNVQKSFDFAFMTLEQAVHPSFLGIIEPNHSILGRIIRISDEVMEYRTWLRENFSQLVQGAPLRGTGALGHHHHQHNHHHHNNNRHHYHGNSMNNNNNNNNNNNQRFSSGRIPGGNNQSRNKRSLSVYPSSGNGESCSSSLSSVGSDKGSWNDEEDPRDRDSEERDDEQEEDCCEDSRSDLDSSSDYDEGGHPVNGSTVHHNGSHPHSMHHRRNQQPQQQLLHQKMNNIANGVLPPHHQQQQHHSQQHHNQQHPSHHNPHGHPQQLHHNSMNSRDQQQQQLAIQQQPQHLLLPIPSHPNSNGAGGLVVLMGVGNPPQNHLQAIQNQGNQSSQRRRVRNVQGASSGRRAPKT</sequence>
<organism evidence="2 3">
    <name type="scientific">Tropilaelaps mercedesae</name>
    <dbReference type="NCBI Taxonomy" id="418985"/>
    <lineage>
        <taxon>Eukaryota</taxon>
        <taxon>Metazoa</taxon>
        <taxon>Ecdysozoa</taxon>
        <taxon>Arthropoda</taxon>
        <taxon>Chelicerata</taxon>
        <taxon>Arachnida</taxon>
        <taxon>Acari</taxon>
        <taxon>Parasitiformes</taxon>
        <taxon>Mesostigmata</taxon>
        <taxon>Gamasina</taxon>
        <taxon>Dermanyssoidea</taxon>
        <taxon>Laelapidae</taxon>
        <taxon>Tropilaelaps</taxon>
    </lineage>
</organism>
<dbReference type="GO" id="GO:0031123">
    <property type="term" value="P:RNA 3'-end processing"/>
    <property type="evidence" value="ECO:0007669"/>
    <property type="project" value="TreeGrafter"/>
</dbReference>